<dbReference type="AlphaFoldDB" id="A0A7S4JJY6"/>
<feature type="domain" description="Tyrosine specific protein phosphatases" evidence="3">
    <location>
        <begin position="269"/>
        <end position="373"/>
    </location>
</feature>
<protein>
    <recommendedName>
        <fullName evidence="5">Protein-tyrosine-phosphatase</fullName>
    </recommendedName>
</protein>
<evidence type="ECO:0000313" key="4">
    <source>
        <dbReference type="EMBL" id="CAE2265945.1"/>
    </source>
</evidence>
<dbReference type="Pfam" id="PF00102">
    <property type="entry name" value="Y_phosphatase"/>
    <property type="match status" value="1"/>
</dbReference>
<dbReference type="InterPro" id="IPR050348">
    <property type="entry name" value="Protein-Tyr_Phosphatase"/>
</dbReference>
<dbReference type="InterPro" id="IPR003595">
    <property type="entry name" value="Tyr_Pase_cat"/>
</dbReference>
<gene>
    <name evidence="4" type="ORF">NAES01612_LOCUS782</name>
</gene>
<feature type="compositionally biased region" description="Acidic residues" evidence="1">
    <location>
        <begin position="460"/>
        <end position="493"/>
    </location>
</feature>
<dbReference type="PANTHER" id="PTHR19134">
    <property type="entry name" value="RECEPTOR-TYPE TYROSINE-PROTEIN PHOSPHATASE"/>
    <property type="match status" value="1"/>
</dbReference>
<reference evidence="4" key="1">
    <citation type="submission" date="2021-01" db="EMBL/GenBank/DDBJ databases">
        <authorList>
            <person name="Corre E."/>
            <person name="Pelletier E."/>
            <person name="Niang G."/>
            <person name="Scheremetjew M."/>
            <person name="Finn R."/>
            <person name="Kale V."/>
            <person name="Holt S."/>
            <person name="Cochrane G."/>
            <person name="Meng A."/>
            <person name="Brown T."/>
            <person name="Cohen L."/>
        </authorList>
    </citation>
    <scope>NUCLEOTIDE SEQUENCE</scope>
    <source>
        <strain evidence="4">SoJaBio B1-5/56/2</strain>
    </source>
</reference>
<dbReference type="PRINTS" id="PR00700">
    <property type="entry name" value="PRTYPHPHTASE"/>
</dbReference>
<organism evidence="4">
    <name type="scientific">Paramoeba aestuarina</name>
    <dbReference type="NCBI Taxonomy" id="180227"/>
    <lineage>
        <taxon>Eukaryota</taxon>
        <taxon>Amoebozoa</taxon>
        <taxon>Discosea</taxon>
        <taxon>Flabellinia</taxon>
        <taxon>Dactylopodida</taxon>
        <taxon>Paramoebidae</taxon>
        <taxon>Paramoeba</taxon>
    </lineage>
</organism>
<feature type="region of interest" description="Disordered" evidence="1">
    <location>
        <begin position="22"/>
        <end position="48"/>
    </location>
</feature>
<accession>A0A7S4JJY6</accession>
<dbReference type="SMART" id="SM00404">
    <property type="entry name" value="PTPc_motif"/>
    <property type="match status" value="1"/>
</dbReference>
<evidence type="ECO:0000259" key="3">
    <source>
        <dbReference type="PROSITE" id="PS50056"/>
    </source>
</evidence>
<dbReference type="EMBL" id="HBKR01001268">
    <property type="protein sequence ID" value="CAE2265945.1"/>
    <property type="molecule type" value="Transcribed_RNA"/>
</dbReference>
<proteinExistence type="predicted"/>
<evidence type="ECO:0008006" key="5">
    <source>
        <dbReference type="Google" id="ProtNLM"/>
    </source>
</evidence>
<sequence length="501" mass="57667">MSACMTLESTSFKRGFQEMSAPALLDPIPPPCPPRATKRQNRGETEISGSLSLNWAKDKGKDEAERNPWPLWGERILAGRRDPASEFKMIHAISSERASREDAQSYRSAYQNREKNRYMDVLPYEHTRVKLDRHFGSQMGDYINASLLNGVLNHRYIATQAPLVETIQDFWQMVWEQEMMTVVMLTRITEAKKTKATQYWPRRIGEVRKEGDFSVKLISERLHPCNHIWVRRLHVSLRRGSKVETRNITHLHYTEWPDYGLPCSTEAIRVLVHITDALHRKQLSRTKANNKSQEGEISPPVPFLVHCSAGIGRAGTFIAIHQAIKQIEAKIDEMRELDGSDGNPPLSILSIKDIVLSMREQRRGMVQTKDQYCFIYRVAEDALYDLLGSSSDTENSAEKWTNEGEAVALFLDSCNLDGVVEVSEPEEKIPTMEEYQYQVGMNFASAIQAQNNHAIVPHLEEDEEEEEEDDYEEEEEEDEDEDEEEDVEEEEEEGRSYLKRD</sequence>
<dbReference type="PROSITE" id="PS50056">
    <property type="entry name" value="TYR_PHOSPHATASE_2"/>
    <property type="match status" value="1"/>
</dbReference>
<feature type="region of interest" description="Disordered" evidence="1">
    <location>
        <begin position="457"/>
        <end position="501"/>
    </location>
</feature>
<evidence type="ECO:0000256" key="1">
    <source>
        <dbReference type="SAM" id="MobiDB-lite"/>
    </source>
</evidence>
<dbReference type="PANTHER" id="PTHR19134:SF449">
    <property type="entry name" value="TYROSINE-PROTEIN PHOSPHATASE 1"/>
    <property type="match status" value="1"/>
</dbReference>
<dbReference type="SUPFAM" id="SSF52799">
    <property type="entry name" value="(Phosphotyrosine protein) phosphatases II"/>
    <property type="match status" value="1"/>
</dbReference>
<name>A0A7S4JJY6_9EUKA</name>
<dbReference type="InterPro" id="IPR029021">
    <property type="entry name" value="Prot-tyrosine_phosphatase-like"/>
</dbReference>
<evidence type="ECO:0000259" key="2">
    <source>
        <dbReference type="PROSITE" id="PS50055"/>
    </source>
</evidence>
<dbReference type="Gene3D" id="3.90.190.10">
    <property type="entry name" value="Protein tyrosine phosphatase superfamily"/>
    <property type="match status" value="1"/>
</dbReference>
<dbReference type="GO" id="GO:0004725">
    <property type="term" value="F:protein tyrosine phosphatase activity"/>
    <property type="evidence" value="ECO:0007669"/>
    <property type="project" value="InterPro"/>
</dbReference>
<dbReference type="PROSITE" id="PS50055">
    <property type="entry name" value="TYR_PHOSPHATASE_PTP"/>
    <property type="match status" value="1"/>
</dbReference>
<dbReference type="InterPro" id="IPR000387">
    <property type="entry name" value="Tyr_Pase_dom"/>
</dbReference>
<dbReference type="InterPro" id="IPR000242">
    <property type="entry name" value="PTP_cat"/>
</dbReference>
<feature type="domain" description="Tyrosine-protein phosphatase" evidence="2">
    <location>
        <begin position="83"/>
        <end position="382"/>
    </location>
</feature>
<dbReference type="CDD" id="cd00047">
    <property type="entry name" value="PTPc"/>
    <property type="match status" value="1"/>
</dbReference>
<dbReference type="SMART" id="SM00194">
    <property type="entry name" value="PTPc"/>
    <property type="match status" value="1"/>
</dbReference>